<gene>
    <name evidence="6" type="ORF">KDM89_14175</name>
</gene>
<evidence type="ECO:0000256" key="1">
    <source>
        <dbReference type="ARBA" id="ARBA00012417"/>
    </source>
</evidence>
<dbReference type="SMART" id="SM00479">
    <property type="entry name" value="EXOIII"/>
    <property type="match status" value="1"/>
</dbReference>
<name>A0A941I5Z1_9BURK</name>
<dbReference type="GO" id="GO:0005829">
    <property type="term" value="C:cytosol"/>
    <property type="evidence" value="ECO:0007669"/>
    <property type="project" value="TreeGrafter"/>
</dbReference>
<comment type="caution">
    <text evidence="6">The sequence shown here is derived from an EMBL/GenBank/DDBJ whole genome shotgun (WGS) entry which is preliminary data.</text>
</comment>
<evidence type="ECO:0000313" key="7">
    <source>
        <dbReference type="Proteomes" id="UP000680067"/>
    </source>
</evidence>
<keyword evidence="6" id="KW-0378">Hydrolase</keyword>
<dbReference type="GO" id="GO:0008408">
    <property type="term" value="F:3'-5' exonuclease activity"/>
    <property type="evidence" value="ECO:0007669"/>
    <property type="project" value="TreeGrafter"/>
</dbReference>
<dbReference type="GO" id="GO:0003677">
    <property type="term" value="F:DNA binding"/>
    <property type="evidence" value="ECO:0007669"/>
    <property type="project" value="InterPro"/>
</dbReference>
<dbReference type="SUPFAM" id="SSF53098">
    <property type="entry name" value="Ribonuclease H-like"/>
    <property type="match status" value="1"/>
</dbReference>
<dbReference type="InterPro" id="IPR012337">
    <property type="entry name" value="RNaseH-like_sf"/>
</dbReference>
<comment type="catalytic activity">
    <reaction evidence="4">
        <text>DNA(n) + a 2'-deoxyribonucleoside 5'-triphosphate = DNA(n+1) + diphosphate</text>
        <dbReference type="Rhea" id="RHEA:22508"/>
        <dbReference type="Rhea" id="RHEA-COMP:17339"/>
        <dbReference type="Rhea" id="RHEA-COMP:17340"/>
        <dbReference type="ChEBI" id="CHEBI:33019"/>
        <dbReference type="ChEBI" id="CHEBI:61560"/>
        <dbReference type="ChEBI" id="CHEBI:173112"/>
        <dbReference type="EC" id="2.7.7.7"/>
    </reaction>
</comment>
<dbReference type="CDD" id="cd06127">
    <property type="entry name" value="DEDDh"/>
    <property type="match status" value="1"/>
</dbReference>
<comment type="subunit">
    <text evidence="3">DNA polymerase III contains a core (composed of alpha, epsilon and theta chains) that associates with a tau subunit. This core dimerizes to form the POLIII' complex. PolIII' associates with the gamma complex (composed of gamma, delta, delta', psi and chi chains) and with the beta chain to form the complete DNA polymerase III complex.</text>
</comment>
<sequence length="212" mass="23453">MSLFKTPLVVLDFETSGQAPHQGARITEVAAIRIEGDTITDRYCSLVNCGVRIPYFITELTGITQKMVDSAPPAAQVVPDLLRFIGSDTLVAHNAAFDEGFLKSEADRTGIWPEYDGVICTVKLMRRVFPGLASYSLGKLAASLGVRFQGAAHRAEADAQVTAELMLKAGIHLQQQWQLEKIDPRWLMYLNQQTPAALRKHPALWQMATDQQ</sequence>
<dbReference type="InterPro" id="IPR013520">
    <property type="entry name" value="Ribonucl_H"/>
</dbReference>
<evidence type="ECO:0000256" key="3">
    <source>
        <dbReference type="ARBA" id="ARBA00026073"/>
    </source>
</evidence>
<evidence type="ECO:0000256" key="2">
    <source>
        <dbReference type="ARBA" id="ARBA00025483"/>
    </source>
</evidence>
<reference evidence="6" key="1">
    <citation type="submission" date="2021-04" db="EMBL/GenBank/DDBJ databases">
        <title>novel species isolated from subtropical streams in China.</title>
        <authorList>
            <person name="Lu H."/>
        </authorList>
    </citation>
    <scope>NUCLEOTIDE SEQUENCE</scope>
    <source>
        <strain evidence="6">LFS511W</strain>
    </source>
</reference>
<dbReference type="InterPro" id="IPR036397">
    <property type="entry name" value="RNaseH_sf"/>
</dbReference>
<dbReference type="PANTHER" id="PTHR30231:SF37">
    <property type="entry name" value="EXODEOXYRIBONUCLEASE 10"/>
    <property type="match status" value="1"/>
</dbReference>
<evidence type="ECO:0000256" key="4">
    <source>
        <dbReference type="ARBA" id="ARBA00049244"/>
    </source>
</evidence>
<dbReference type="GO" id="GO:0045004">
    <property type="term" value="P:DNA replication proofreading"/>
    <property type="evidence" value="ECO:0007669"/>
    <property type="project" value="TreeGrafter"/>
</dbReference>
<accession>A0A941I5Z1</accession>
<feature type="domain" description="Exonuclease" evidence="5">
    <location>
        <begin position="7"/>
        <end position="175"/>
    </location>
</feature>
<protein>
    <recommendedName>
        <fullName evidence="1">DNA-directed DNA polymerase</fullName>
        <ecNumber evidence="1">2.7.7.7</ecNumber>
    </recommendedName>
</protein>
<dbReference type="AlphaFoldDB" id="A0A941I5Z1"/>
<organism evidence="6 7">
    <name type="scientific">Undibacterium luofuense</name>
    <dbReference type="NCBI Taxonomy" id="2828733"/>
    <lineage>
        <taxon>Bacteria</taxon>
        <taxon>Pseudomonadati</taxon>
        <taxon>Pseudomonadota</taxon>
        <taxon>Betaproteobacteria</taxon>
        <taxon>Burkholderiales</taxon>
        <taxon>Oxalobacteraceae</taxon>
        <taxon>Undibacterium</taxon>
    </lineage>
</organism>
<proteinExistence type="predicted"/>
<dbReference type="RefSeq" id="WP_212688583.1">
    <property type="nucleotide sequence ID" value="NZ_JAGSPN010000011.1"/>
</dbReference>
<keyword evidence="7" id="KW-1185">Reference proteome</keyword>
<evidence type="ECO:0000259" key="5">
    <source>
        <dbReference type="SMART" id="SM00479"/>
    </source>
</evidence>
<dbReference type="NCBIfam" id="TIGR00573">
    <property type="entry name" value="dnaq"/>
    <property type="match status" value="1"/>
</dbReference>
<keyword evidence="6" id="KW-0540">Nuclease</keyword>
<dbReference type="Proteomes" id="UP000680067">
    <property type="component" value="Unassembled WGS sequence"/>
</dbReference>
<dbReference type="InterPro" id="IPR006054">
    <property type="entry name" value="DnaQ"/>
</dbReference>
<dbReference type="Gene3D" id="3.30.420.10">
    <property type="entry name" value="Ribonuclease H-like superfamily/Ribonuclease H"/>
    <property type="match status" value="1"/>
</dbReference>
<dbReference type="GO" id="GO:0003887">
    <property type="term" value="F:DNA-directed DNA polymerase activity"/>
    <property type="evidence" value="ECO:0007669"/>
    <property type="project" value="UniProtKB-EC"/>
</dbReference>
<dbReference type="Pfam" id="PF00929">
    <property type="entry name" value="RNase_T"/>
    <property type="match status" value="1"/>
</dbReference>
<dbReference type="EMBL" id="JAGSPN010000011">
    <property type="protein sequence ID" value="MBR7783297.1"/>
    <property type="molecule type" value="Genomic_DNA"/>
</dbReference>
<keyword evidence="6" id="KW-0269">Exonuclease</keyword>
<dbReference type="PANTHER" id="PTHR30231">
    <property type="entry name" value="DNA POLYMERASE III SUBUNIT EPSILON"/>
    <property type="match status" value="1"/>
</dbReference>
<evidence type="ECO:0000313" key="6">
    <source>
        <dbReference type="EMBL" id="MBR7783297.1"/>
    </source>
</evidence>
<dbReference type="EC" id="2.7.7.7" evidence="1"/>
<comment type="function">
    <text evidence="2">DNA polymerase III is a complex, multichain enzyme responsible for most of the replicative synthesis in bacteria. The epsilon subunit contain the editing function and is a proofreading 3'-5' exonuclease.</text>
</comment>
<dbReference type="FunFam" id="3.30.420.10:FF:000045">
    <property type="entry name" value="3'-5' exonuclease DinG"/>
    <property type="match status" value="1"/>
</dbReference>